<sequence>MESGLSDSSQVAATSNATTEKILEGFKTWLQGIDGGRRDLQTSRKYCSQVSAIIRAVDPVQGTVASLLDMKNLRDKWLTPLEKKRKPGTCKSYLGFLSKFLRFLIVENPSEIVQNQEHAQKVKEQVNEWMSSYNGPIAQRRWEKQIEDLEKLITPADIQTFEKSDNARKAVSILGKSIGSTGDVPPTQSECCLVRDFLLTSLSINNACRAGPLSGMTMGELSKAKKEKGSYVVTVFNHKTLKAHGPATVVLSETLNKWVLVFVVHMRNHIPGASRRKDEHVFPSWSGKAMSSSMVSAQINSLWQKCTGNRKERVNAASFRKAAVSVVHENHSHLKGKLADLMSHNQKTAEKFYLIRRKQKNAAKTSESLQDIWKGKSARDTRNGKSCQSITGEANEAESDCKEKGEEMAQENVSAHADLKEGTPTSPVDRHAWTKAEEDELVRVFKKIIEERSISLEETRDRIKDNNILKKIRDTKVRDKVRSLFIKFVGDDNCVQLPSEVET</sequence>
<dbReference type="PANTHER" id="PTHR30349">
    <property type="entry name" value="PHAGE INTEGRASE-RELATED"/>
    <property type="match status" value="1"/>
</dbReference>
<evidence type="ECO:0000256" key="3">
    <source>
        <dbReference type="SAM" id="MobiDB-lite"/>
    </source>
</evidence>
<dbReference type="KEGG" id="aten:116308589"/>
<evidence type="ECO:0000256" key="2">
    <source>
        <dbReference type="ARBA" id="ARBA00023172"/>
    </source>
</evidence>
<keyword evidence="1" id="KW-0238">DNA-binding</keyword>
<dbReference type="InterPro" id="IPR011010">
    <property type="entry name" value="DNA_brk_join_enz"/>
</dbReference>
<accession>A0A6P8J4E2</accession>
<evidence type="ECO:0000256" key="1">
    <source>
        <dbReference type="ARBA" id="ARBA00023125"/>
    </source>
</evidence>
<dbReference type="AlphaFoldDB" id="A0A6P8J4E2"/>
<gene>
    <name evidence="5" type="primary">LOC116308589</name>
</gene>
<dbReference type="GO" id="GO:0015074">
    <property type="term" value="P:DNA integration"/>
    <property type="evidence" value="ECO:0007669"/>
    <property type="project" value="InterPro"/>
</dbReference>
<dbReference type="InterPro" id="IPR050090">
    <property type="entry name" value="Tyrosine_recombinase_XerCD"/>
</dbReference>
<reference evidence="5" key="1">
    <citation type="submission" date="2025-08" db="UniProtKB">
        <authorList>
            <consortium name="RefSeq"/>
        </authorList>
    </citation>
    <scope>IDENTIFICATION</scope>
    <source>
        <tissue evidence="5">Tentacle</tissue>
    </source>
</reference>
<dbReference type="RefSeq" id="XP_031574911.1">
    <property type="nucleotide sequence ID" value="XM_031719051.1"/>
</dbReference>
<dbReference type="Gene3D" id="1.10.443.10">
    <property type="entry name" value="Intergrase catalytic core"/>
    <property type="match status" value="1"/>
</dbReference>
<evidence type="ECO:0000313" key="5">
    <source>
        <dbReference type="RefSeq" id="XP_031574911.1"/>
    </source>
</evidence>
<feature type="region of interest" description="Disordered" evidence="3">
    <location>
        <begin position="365"/>
        <end position="407"/>
    </location>
</feature>
<dbReference type="OrthoDB" id="5990091at2759"/>
<organism evidence="4 5">
    <name type="scientific">Actinia tenebrosa</name>
    <name type="common">Australian red waratah sea anemone</name>
    <dbReference type="NCBI Taxonomy" id="6105"/>
    <lineage>
        <taxon>Eukaryota</taxon>
        <taxon>Metazoa</taxon>
        <taxon>Cnidaria</taxon>
        <taxon>Anthozoa</taxon>
        <taxon>Hexacorallia</taxon>
        <taxon>Actiniaria</taxon>
        <taxon>Actiniidae</taxon>
        <taxon>Actinia</taxon>
    </lineage>
</organism>
<dbReference type="InParanoid" id="A0A6P8J4E2"/>
<name>A0A6P8J4E2_ACTTE</name>
<dbReference type="PANTHER" id="PTHR30349:SF41">
    <property type="entry name" value="INTEGRASE_RECOMBINASE PROTEIN MJ0367-RELATED"/>
    <property type="match status" value="1"/>
</dbReference>
<feature type="compositionally biased region" description="Basic and acidic residues" evidence="3">
    <location>
        <begin position="373"/>
        <end position="383"/>
    </location>
</feature>
<dbReference type="GO" id="GO:0003677">
    <property type="term" value="F:DNA binding"/>
    <property type="evidence" value="ECO:0007669"/>
    <property type="project" value="UniProtKB-KW"/>
</dbReference>
<dbReference type="InterPro" id="IPR013762">
    <property type="entry name" value="Integrase-like_cat_sf"/>
</dbReference>
<feature type="non-terminal residue" evidence="5">
    <location>
        <position position="503"/>
    </location>
</feature>
<protein>
    <submittedName>
        <fullName evidence="5">Uncharacterized protein LOC116308589</fullName>
    </submittedName>
</protein>
<dbReference type="Proteomes" id="UP000515163">
    <property type="component" value="Unplaced"/>
</dbReference>
<keyword evidence="4" id="KW-1185">Reference proteome</keyword>
<dbReference type="SUPFAM" id="SSF56349">
    <property type="entry name" value="DNA breaking-rejoining enzymes"/>
    <property type="match status" value="1"/>
</dbReference>
<keyword evidence="2" id="KW-0233">DNA recombination</keyword>
<feature type="unsure residue" description="D or N" evidence="5">
    <location>
        <position position="58"/>
    </location>
</feature>
<evidence type="ECO:0000313" key="4">
    <source>
        <dbReference type="Proteomes" id="UP000515163"/>
    </source>
</evidence>
<proteinExistence type="predicted"/>
<dbReference type="GO" id="GO:0006310">
    <property type="term" value="P:DNA recombination"/>
    <property type="evidence" value="ECO:0007669"/>
    <property type="project" value="UniProtKB-KW"/>
</dbReference>